<organism evidence="2 3">
    <name type="scientific">Cladophialophora carrionii</name>
    <dbReference type="NCBI Taxonomy" id="86049"/>
    <lineage>
        <taxon>Eukaryota</taxon>
        <taxon>Fungi</taxon>
        <taxon>Dikarya</taxon>
        <taxon>Ascomycota</taxon>
        <taxon>Pezizomycotina</taxon>
        <taxon>Eurotiomycetes</taxon>
        <taxon>Chaetothyriomycetidae</taxon>
        <taxon>Chaetothyriales</taxon>
        <taxon>Herpotrichiellaceae</taxon>
        <taxon>Cladophialophora</taxon>
    </lineage>
</organism>
<accession>A0A1C1CHB9</accession>
<protein>
    <submittedName>
        <fullName evidence="2">Uncharacterized protein</fullName>
    </submittedName>
</protein>
<reference evidence="3" key="1">
    <citation type="submission" date="2015-07" db="EMBL/GenBank/DDBJ databases">
        <authorList>
            <person name="Teixeira M.M."/>
            <person name="Souza R.C."/>
            <person name="Almeida L.G."/>
            <person name="Vicente V.A."/>
            <person name="de Hoog S."/>
            <person name="Bocca A.L."/>
            <person name="de Almeida S.R."/>
            <person name="Vasconcelos A.T."/>
            <person name="Felipe M.S."/>
        </authorList>
    </citation>
    <scope>NUCLEOTIDE SEQUENCE [LARGE SCALE GENOMIC DNA]</scope>
    <source>
        <strain evidence="3">KSF</strain>
    </source>
</reference>
<sequence length="190" mass="21183">MIRGKEEAYGGAADDDGNQDLDMVTTGSTQDEQRNLDAWRSNDSGDEVTDPHVRQESFRSEWHFVDLHAYRQHPPLCIPGRGGYLLEWHDFDIVAGSVPGAPVDVRQNQPYEELVNLRFIAIAGLISSQLLPHRITAVFGMPQTRGVRDPGGYGYDSRLTLEDYKGEINVVCWTQRGQSARVGTIKLAGQ</sequence>
<evidence type="ECO:0000313" key="3">
    <source>
        <dbReference type="Proteomes" id="UP000094526"/>
    </source>
</evidence>
<dbReference type="VEuPathDB" id="FungiDB:CLCR_11279"/>
<dbReference type="AlphaFoldDB" id="A0A1C1CHB9"/>
<proteinExistence type="predicted"/>
<keyword evidence="3" id="KW-1185">Reference proteome</keyword>
<comment type="caution">
    <text evidence="2">The sequence shown here is derived from an EMBL/GenBank/DDBJ whole genome shotgun (WGS) entry which is preliminary data.</text>
</comment>
<dbReference type="Proteomes" id="UP000094526">
    <property type="component" value="Unassembled WGS sequence"/>
</dbReference>
<name>A0A1C1CHB9_9EURO</name>
<dbReference type="EMBL" id="LGRB01000013">
    <property type="protein sequence ID" value="OCT47857.1"/>
    <property type="molecule type" value="Genomic_DNA"/>
</dbReference>
<evidence type="ECO:0000256" key="1">
    <source>
        <dbReference type="SAM" id="MobiDB-lite"/>
    </source>
</evidence>
<feature type="region of interest" description="Disordered" evidence="1">
    <location>
        <begin position="1"/>
        <end position="51"/>
    </location>
</feature>
<gene>
    <name evidence="2" type="ORF">CLCR_11279</name>
</gene>
<evidence type="ECO:0000313" key="2">
    <source>
        <dbReference type="EMBL" id="OCT47857.1"/>
    </source>
</evidence>